<evidence type="ECO:0000313" key="1">
    <source>
        <dbReference type="EMBL" id="CUG90273.1"/>
    </source>
</evidence>
<name>A0A0S4JJD1_BODSA</name>
<organism evidence="1 2">
    <name type="scientific">Bodo saltans</name>
    <name type="common">Flagellated protozoan</name>
    <dbReference type="NCBI Taxonomy" id="75058"/>
    <lineage>
        <taxon>Eukaryota</taxon>
        <taxon>Discoba</taxon>
        <taxon>Euglenozoa</taxon>
        <taxon>Kinetoplastea</taxon>
        <taxon>Metakinetoplastina</taxon>
        <taxon>Eubodonida</taxon>
        <taxon>Bodonidae</taxon>
        <taxon>Bodo</taxon>
    </lineage>
</organism>
<reference evidence="2" key="1">
    <citation type="submission" date="2015-09" db="EMBL/GenBank/DDBJ databases">
        <authorList>
            <consortium name="Pathogen Informatics"/>
        </authorList>
    </citation>
    <scope>NUCLEOTIDE SEQUENCE [LARGE SCALE GENOMIC DNA]</scope>
    <source>
        <strain evidence="2">Lake Konstanz</strain>
    </source>
</reference>
<proteinExistence type="predicted"/>
<protein>
    <submittedName>
        <fullName evidence="1">Uncharacterized protein</fullName>
    </submittedName>
</protein>
<dbReference type="Proteomes" id="UP000051952">
    <property type="component" value="Unassembled WGS sequence"/>
</dbReference>
<dbReference type="AlphaFoldDB" id="A0A0S4JJD1"/>
<gene>
    <name evidence="1" type="ORF">BSAL_25860</name>
</gene>
<dbReference type="VEuPathDB" id="TriTrypDB:BSAL_25860"/>
<keyword evidence="2" id="KW-1185">Reference proteome</keyword>
<evidence type="ECO:0000313" key="2">
    <source>
        <dbReference type="Proteomes" id="UP000051952"/>
    </source>
</evidence>
<sequence>MGASLHVPVVLTWRAVEFAHQKKKIVTKRDPRIVRAAATKFAPVALVNLPGETNAPATVMFTIVK</sequence>
<dbReference type="EMBL" id="CYKH01001806">
    <property type="protein sequence ID" value="CUG90273.1"/>
    <property type="molecule type" value="Genomic_DNA"/>
</dbReference>
<accession>A0A0S4JJD1</accession>